<evidence type="ECO:0000259" key="2">
    <source>
        <dbReference type="Pfam" id="PF03886"/>
    </source>
</evidence>
<keyword evidence="1" id="KW-0732">Signal</keyword>
<keyword evidence="4" id="KW-1185">Reference proteome</keyword>
<dbReference type="Gene3D" id="3.40.50.10610">
    <property type="entry name" value="ABC-type transport auxiliary lipoprotein component"/>
    <property type="match status" value="1"/>
</dbReference>
<accession>A0A2Z5V4R3</accession>
<dbReference type="AlphaFoldDB" id="A0A2Z5V4R3"/>
<sequence>MLKKSRLFILLACMLSLSACTLFKPIPNQPLHYYTLTALPPACPTIQKTRSTILVTQPRANALYSNPRMIYSPDCYQIQYFTQNRWADTPPHMLHLLLIKSLQNTGYFQAIINTPATTYYDWIVNTQLLSFQQEFISNPSQFRIAIRVQLINAHTNRIMATKDFMVVQPAPMDNPHGAAIAANMATQKILRKIAVFCLDRIE</sequence>
<feature type="signal peptide" evidence="1">
    <location>
        <begin position="1"/>
        <end position="19"/>
    </location>
</feature>
<dbReference type="Pfam" id="PF03886">
    <property type="entry name" value="ABC_trans_aux"/>
    <property type="match status" value="1"/>
</dbReference>
<name>A0A2Z5V4R3_9COXI</name>
<gene>
    <name evidence="3" type="ORF">RVIR1_09440</name>
</gene>
<reference evidence="3 4" key="1">
    <citation type="submission" date="2017-03" db="EMBL/GenBank/DDBJ databases">
        <title>The genome sequence of Candidatus Rickettsiella viridis.</title>
        <authorList>
            <person name="Nikoh N."/>
            <person name="Tsuchida T."/>
            <person name="Yamaguchi K."/>
            <person name="Maeda T."/>
            <person name="Shigenobu S."/>
            <person name="Fukatsu T."/>
        </authorList>
    </citation>
    <scope>NUCLEOTIDE SEQUENCE [LARGE SCALE GENOMIC DNA]</scope>
    <source>
        <strain evidence="3 4">Ap-RA04</strain>
    </source>
</reference>
<organism evidence="3 4">
    <name type="scientific">Candidatus Rickettsiella viridis</name>
    <dbReference type="NCBI Taxonomy" id="676208"/>
    <lineage>
        <taxon>Bacteria</taxon>
        <taxon>Pseudomonadati</taxon>
        <taxon>Pseudomonadota</taxon>
        <taxon>Gammaproteobacteria</taxon>
        <taxon>Legionellales</taxon>
        <taxon>Coxiellaceae</taxon>
        <taxon>Rickettsiella</taxon>
    </lineage>
</organism>
<feature type="chain" id="PRO_5016307623" evidence="1">
    <location>
        <begin position="20"/>
        <end position="202"/>
    </location>
</feature>
<proteinExistence type="predicted"/>
<dbReference type="SUPFAM" id="SSF159594">
    <property type="entry name" value="XCC0632-like"/>
    <property type="match status" value="1"/>
</dbReference>
<dbReference type="Proteomes" id="UP000282483">
    <property type="component" value="Chromosome"/>
</dbReference>
<evidence type="ECO:0000313" key="4">
    <source>
        <dbReference type="Proteomes" id="UP000282483"/>
    </source>
</evidence>
<evidence type="ECO:0000256" key="1">
    <source>
        <dbReference type="SAM" id="SignalP"/>
    </source>
</evidence>
<feature type="domain" description="ABC-type transport auxiliary lipoprotein component" evidence="2">
    <location>
        <begin position="34"/>
        <end position="194"/>
    </location>
</feature>
<dbReference type="PROSITE" id="PS51257">
    <property type="entry name" value="PROKAR_LIPOPROTEIN"/>
    <property type="match status" value="1"/>
</dbReference>
<dbReference type="KEGG" id="rvi:RVIR1_09440"/>
<protein>
    <submittedName>
        <fullName evidence="3">ABC transporter</fullName>
    </submittedName>
</protein>
<dbReference type="InterPro" id="IPR005586">
    <property type="entry name" value="ABC_trans_aux"/>
</dbReference>
<dbReference type="EMBL" id="AP018005">
    <property type="protein sequence ID" value="BBB15422.1"/>
    <property type="molecule type" value="Genomic_DNA"/>
</dbReference>
<evidence type="ECO:0000313" key="3">
    <source>
        <dbReference type="EMBL" id="BBB15422.1"/>
    </source>
</evidence>